<proteinExistence type="predicted"/>
<accession>A0A0A9CJW1</accession>
<organism evidence="1">
    <name type="scientific">Arundo donax</name>
    <name type="common">Giant reed</name>
    <name type="synonym">Donax arundinaceus</name>
    <dbReference type="NCBI Taxonomy" id="35708"/>
    <lineage>
        <taxon>Eukaryota</taxon>
        <taxon>Viridiplantae</taxon>
        <taxon>Streptophyta</taxon>
        <taxon>Embryophyta</taxon>
        <taxon>Tracheophyta</taxon>
        <taxon>Spermatophyta</taxon>
        <taxon>Magnoliopsida</taxon>
        <taxon>Liliopsida</taxon>
        <taxon>Poales</taxon>
        <taxon>Poaceae</taxon>
        <taxon>PACMAD clade</taxon>
        <taxon>Arundinoideae</taxon>
        <taxon>Arundineae</taxon>
        <taxon>Arundo</taxon>
    </lineage>
</organism>
<reference evidence="1" key="2">
    <citation type="journal article" date="2015" name="Data Brief">
        <title>Shoot transcriptome of the giant reed, Arundo donax.</title>
        <authorList>
            <person name="Barrero R.A."/>
            <person name="Guerrero F.D."/>
            <person name="Moolhuijzen P."/>
            <person name="Goolsby J.A."/>
            <person name="Tidwell J."/>
            <person name="Bellgard S.E."/>
            <person name="Bellgard M.I."/>
        </authorList>
    </citation>
    <scope>NUCLEOTIDE SEQUENCE</scope>
    <source>
        <tissue evidence="1">Shoot tissue taken approximately 20 cm above the soil surface</tissue>
    </source>
</reference>
<sequence>MSICYSLHISIRKGKNSNYLHCHLKNLQLAGSHDLPLVPLHSEQHFFVALGASYELQLFHMCM</sequence>
<protein>
    <submittedName>
        <fullName evidence="1">Uncharacterized protein</fullName>
    </submittedName>
</protein>
<name>A0A0A9CJW1_ARUDO</name>
<reference evidence="1" key="1">
    <citation type="submission" date="2014-09" db="EMBL/GenBank/DDBJ databases">
        <authorList>
            <person name="Magalhaes I.L.F."/>
            <person name="Oliveira U."/>
            <person name="Santos F.R."/>
            <person name="Vidigal T.H.D.A."/>
            <person name="Brescovit A.D."/>
            <person name="Santos A.J."/>
        </authorList>
    </citation>
    <scope>NUCLEOTIDE SEQUENCE</scope>
    <source>
        <tissue evidence="1">Shoot tissue taken approximately 20 cm above the soil surface</tissue>
    </source>
</reference>
<evidence type="ECO:0000313" key="1">
    <source>
        <dbReference type="EMBL" id="JAD74743.1"/>
    </source>
</evidence>
<dbReference type="EMBL" id="GBRH01223152">
    <property type="protein sequence ID" value="JAD74743.1"/>
    <property type="molecule type" value="Transcribed_RNA"/>
</dbReference>
<dbReference type="AlphaFoldDB" id="A0A0A9CJW1"/>